<dbReference type="Pfam" id="PF00905">
    <property type="entry name" value="Transpeptidase"/>
    <property type="match status" value="1"/>
</dbReference>
<proteinExistence type="predicted"/>
<name>D1VTP9_9FIRM</name>
<dbReference type="InterPro" id="IPR001460">
    <property type="entry name" value="PCN-bd_Tpept"/>
</dbReference>
<feature type="domain" description="Penicillin-binding protein transpeptidase" evidence="11">
    <location>
        <begin position="415"/>
        <end position="719"/>
    </location>
</feature>
<evidence type="ECO:0000259" key="12">
    <source>
        <dbReference type="Pfam" id="PF00912"/>
    </source>
</evidence>
<dbReference type="RefSeq" id="WP_004824848.1">
    <property type="nucleotide sequence ID" value="NZ_ADDO01000041.1"/>
</dbReference>
<evidence type="ECO:0000256" key="1">
    <source>
        <dbReference type="ARBA" id="ARBA00022645"/>
    </source>
</evidence>
<evidence type="ECO:0000256" key="7">
    <source>
        <dbReference type="ARBA" id="ARBA00034000"/>
    </source>
</evidence>
<evidence type="ECO:0000256" key="10">
    <source>
        <dbReference type="SAM" id="Phobius"/>
    </source>
</evidence>
<dbReference type="InterPro" id="IPR036950">
    <property type="entry name" value="PBP_transglycosylase"/>
</dbReference>
<evidence type="ECO:0000256" key="6">
    <source>
        <dbReference type="ARBA" id="ARBA00023268"/>
    </source>
</evidence>
<gene>
    <name evidence="13" type="ORF">HMPREF0628_0333</name>
</gene>
<dbReference type="SUPFAM" id="SSF53955">
    <property type="entry name" value="Lysozyme-like"/>
    <property type="match status" value="1"/>
</dbReference>
<dbReference type="Gene3D" id="1.10.3810.10">
    <property type="entry name" value="Biosynthetic peptidoglycan transglycosylase-like"/>
    <property type="match status" value="1"/>
</dbReference>
<dbReference type="SUPFAM" id="SSF56601">
    <property type="entry name" value="beta-lactamase/transpeptidase-like"/>
    <property type="match status" value="1"/>
</dbReference>
<comment type="catalytic activity">
    <reaction evidence="8">
        <text>[GlcNAc-(1-&gt;4)-Mur2Ac(oyl-L-Ala-gamma-D-Glu-L-Lys-D-Ala-D-Ala)](n)-di-trans,octa-cis-undecaprenyl diphosphate + beta-D-GlcNAc-(1-&gt;4)-Mur2Ac(oyl-L-Ala-gamma-D-Glu-L-Lys-D-Ala-D-Ala)-di-trans,octa-cis-undecaprenyl diphosphate = [GlcNAc-(1-&gt;4)-Mur2Ac(oyl-L-Ala-gamma-D-Glu-L-Lys-D-Ala-D-Ala)](n+1)-di-trans,octa-cis-undecaprenyl diphosphate + di-trans,octa-cis-undecaprenyl diphosphate + H(+)</text>
        <dbReference type="Rhea" id="RHEA:23708"/>
        <dbReference type="Rhea" id="RHEA-COMP:9602"/>
        <dbReference type="Rhea" id="RHEA-COMP:9603"/>
        <dbReference type="ChEBI" id="CHEBI:15378"/>
        <dbReference type="ChEBI" id="CHEBI:58405"/>
        <dbReference type="ChEBI" id="CHEBI:60033"/>
        <dbReference type="ChEBI" id="CHEBI:78435"/>
        <dbReference type="EC" id="2.4.99.28"/>
    </reaction>
</comment>
<dbReference type="EMBL" id="ADDO01000041">
    <property type="protein sequence ID" value="EFA90150.1"/>
    <property type="molecule type" value="Genomic_DNA"/>
</dbReference>
<sequence>MNKHRNNKPHGIIKLSSIFKILLLLILAVIIFVGTIFTTLVLGIFKKSPEIDPTNYRTIMAETSRIYSDDDQLIQTLVDDEFSEFVPMDKFPKYLSNAFVAIEDERFYEHNAVDFRRVLGALVHDLKTRSMEQGASTITMQLAKNLYTSSSKSIPRKLTDIYYAYQIEANLTKPQILEAYLNCASFSKGTIGVGAAAHSFFDKDVSDLSLAECALLAGVTNRPEEFTPYNYAEIQADDDPENVQVVLRPNVNSNYENPENLINFSEKLMELGKIDSFDLIQIKNNTYIPYKAVFNPNAKTRQARVLKKMFEQKLISEDDYNKALNEDITIKIGKRREYGISSFYTDLVQKEVKGILLKLGYSEEEAHNKLFNGGLKIYTPMNMEIQKILEETVADPQYYRGSFTDKAGVVQPQVACVIIDQKTHEVKALVGGRGVGGGQLLNRATVTRQPGSSIKPISVYLTAFNNGTTAGDVFLDSPIPKSAGFNNPPRNNANSYRGWTTVRNLVIRSSNVGAFQVLRDISVDKNSKSNKFSTYPKVYNDEESINKAVDTLESIGITSIVKPDPSKPNTILTNDMSFSPLALGGMTHGISPLQMAGAYTTLADEGKYSKPILVSKILSNNGDTIYKADVDEKEITSKQNAYILTDILKDVVKRGTGRNASFRGMPVAGKTGTTSDKRDVWFCGYTPYYTASVWIGCDKNQTLHFGSDRAAYLWKEIMKKVHEGLDDKDFEEPDGIYTKYVNGRRELFADGTEPHYTSKLSWDDNDDDEESQKPKKKKSDNNNNENSNDENSHKKIKRRKSDNDNNVNSNDENSHKKRKRRKSDNNNNVNSNSNNKDKKN</sequence>
<dbReference type="PANTHER" id="PTHR32282">
    <property type="entry name" value="BINDING PROTEIN TRANSPEPTIDASE, PUTATIVE-RELATED"/>
    <property type="match status" value="1"/>
</dbReference>
<dbReference type="GO" id="GO:0006508">
    <property type="term" value="P:proteolysis"/>
    <property type="evidence" value="ECO:0007669"/>
    <property type="project" value="UniProtKB-KW"/>
</dbReference>
<keyword evidence="5" id="KW-0378">Hydrolase</keyword>
<evidence type="ECO:0000256" key="8">
    <source>
        <dbReference type="ARBA" id="ARBA00049902"/>
    </source>
</evidence>
<dbReference type="GO" id="GO:0009002">
    <property type="term" value="F:serine-type D-Ala-D-Ala carboxypeptidase activity"/>
    <property type="evidence" value="ECO:0007669"/>
    <property type="project" value="UniProtKB-EC"/>
</dbReference>
<keyword evidence="3" id="KW-0328">Glycosyltransferase</keyword>
<keyword evidence="6" id="KW-0511">Multifunctional enzyme</keyword>
<evidence type="ECO:0000256" key="2">
    <source>
        <dbReference type="ARBA" id="ARBA00022670"/>
    </source>
</evidence>
<keyword evidence="2" id="KW-0645">Protease</keyword>
<evidence type="ECO:0000259" key="11">
    <source>
        <dbReference type="Pfam" id="PF00905"/>
    </source>
</evidence>
<dbReference type="AlphaFoldDB" id="D1VTP9"/>
<dbReference type="Proteomes" id="UP000005711">
    <property type="component" value="Unassembled WGS sequence"/>
</dbReference>
<reference evidence="13 14" key="1">
    <citation type="submission" date="2009-12" db="EMBL/GenBank/DDBJ databases">
        <title>Genome Sequence of Peptoniphilus lacrimalis 315-B.</title>
        <authorList>
            <person name="Durkin A.S."/>
            <person name="Madupu R."/>
            <person name="Torralba M."/>
            <person name="Methe B."/>
            <person name="Sutton G."/>
            <person name="Strausberg R.L."/>
            <person name="Nelson K.E."/>
        </authorList>
    </citation>
    <scope>NUCLEOTIDE SEQUENCE [LARGE SCALE GENOMIC DNA]</scope>
    <source>
        <strain evidence="13 14">315-B</strain>
    </source>
</reference>
<dbReference type="InterPro" id="IPR050396">
    <property type="entry name" value="Glycosyltr_51/Transpeptidase"/>
</dbReference>
<feature type="compositionally biased region" description="Low complexity" evidence="9">
    <location>
        <begin position="825"/>
        <end position="834"/>
    </location>
</feature>
<evidence type="ECO:0000256" key="9">
    <source>
        <dbReference type="SAM" id="MobiDB-lite"/>
    </source>
</evidence>
<dbReference type="eggNOG" id="COG0744">
    <property type="taxonomic scope" value="Bacteria"/>
</dbReference>
<dbReference type="Gene3D" id="3.40.710.10">
    <property type="entry name" value="DD-peptidase/beta-lactamase superfamily"/>
    <property type="match status" value="1"/>
</dbReference>
<accession>D1VTP9</accession>
<dbReference type="InterPro" id="IPR012338">
    <property type="entry name" value="Beta-lactam/transpept-like"/>
</dbReference>
<feature type="transmembrane region" description="Helical" evidence="10">
    <location>
        <begin position="21"/>
        <end position="45"/>
    </location>
</feature>
<protein>
    <submittedName>
        <fullName evidence="13">Transglycosylase</fullName>
    </submittedName>
</protein>
<evidence type="ECO:0000256" key="5">
    <source>
        <dbReference type="ARBA" id="ARBA00022801"/>
    </source>
</evidence>
<evidence type="ECO:0000256" key="3">
    <source>
        <dbReference type="ARBA" id="ARBA00022676"/>
    </source>
</evidence>
<keyword evidence="10" id="KW-0472">Membrane</keyword>
<keyword evidence="10" id="KW-0812">Transmembrane</keyword>
<dbReference type="GO" id="GO:0008658">
    <property type="term" value="F:penicillin binding"/>
    <property type="evidence" value="ECO:0007669"/>
    <property type="project" value="InterPro"/>
</dbReference>
<dbReference type="PANTHER" id="PTHR32282:SF33">
    <property type="entry name" value="PEPTIDOGLYCAN GLYCOSYLTRANSFERASE"/>
    <property type="match status" value="1"/>
</dbReference>
<comment type="catalytic activity">
    <reaction evidence="7">
        <text>Preferential cleavage: (Ac)2-L-Lys-D-Ala-|-D-Ala. Also transpeptidation of peptidyl-alanyl moieties that are N-acyl substituents of D-alanine.</text>
        <dbReference type="EC" id="3.4.16.4"/>
    </reaction>
</comment>
<organism evidence="13 14">
    <name type="scientific">Peptoniphilus lacrimalis 315-B</name>
    <dbReference type="NCBI Taxonomy" id="596330"/>
    <lineage>
        <taxon>Bacteria</taxon>
        <taxon>Bacillati</taxon>
        <taxon>Bacillota</taxon>
        <taxon>Tissierellia</taxon>
        <taxon>Tissierellales</taxon>
        <taxon>Peptoniphilaceae</taxon>
        <taxon>Peptoniphilus</taxon>
    </lineage>
</organism>
<evidence type="ECO:0000313" key="14">
    <source>
        <dbReference type="Proteomes" id="UP000005711"/>
    </source>
</evidence>
<keyword evidence="4" id="KW-0808">Transferase</keyword>
<dbReference type="GO" id="GO:0008955">
    <property type="term" value="F:peptidoglycan glycosyltransferase activity"/>
    <property type="evidence" value="ECO:0007669"/>
    <property type="project" value="UniProtKB-EC"/>
</dbReference>
<comment type="caution">
    <text evidence="13">The sequence shown here is derived from an EMBL/GenBank/DDBJ whole genome shotgun (WGS) entry which is preliminary data.</text>
</comment>
<feature type="region of interest" description="Disordered" evidence="9">
    <location>
        <begin position="751"/>
        <end position="840"/>
    </location>
</feature>
<keyword evidence="10" id="KW-1133">Transmembrane helix</keyword>
<keyword evidence="14" id="KW-1185">Reference proteome</keyword>
<dbReference type="InterPro" id="IPR001264">
    <property type="entry name" value="Glyco_trans_51"/>
</dbReference>
<dbReference type="InterPro" id="IPR023346">
    <property type="entry name" value="Lysozyme-like_dom_sf"/>
</dbReference>
<evidence type="ECO:0000256" key="4">
    <source>
        <dbReference type="ARBA" id="ARBA00022679"/>
    </source>
</evidence>
<keyword evidence="1" id="KW-0121">Carboxypeptidase</keyword>
<feature type="domain" description="Glycosyl transferase family 51" evidence="12">
    <location>
        <begin position="72"/>
        <end position="233"/>
    </location>
</feature>
<dbReference type="Pfam" id="PF00912">
    <property type="entry name" value="Transgly"/>
    <property type="match status" value="1"/>
</dbReference>
<evidence type="ECO:0000313" key="13">
    <source>
        <dbReference type="EMBL" id="EFA90150.1"/>
    </source>
</evidence>